<name>A0A267ENC1_9PLAT</name>
<evidence type="ECO:0000256" key="3">
    <source>
        <dbReference type="SAM" id="Coils"/>
    </source>
</evidence>
<feature type="compositionally biased region" description="Polar residues" evidence="4">
    <location>
        <begin position="492"/>
        <end position="504"/>
    </location>
</feature>
<evidence type="ECO:0000313" key="8">
    <source>
        <dbReference type="Proteomes" id="UP000215902"/>
    </source>
</evidence>
<feature type="compositionally biased region" description="Low complexity" evidence="4">
    <location>
        <begin position="697"/>
        <end position="708"/>
    </location>
</feature>
<feature type="compositionally biased region" description="Low complexity" evidence="4">
    <location>
        <begin position="16"/>
        <end position="26"/>
    </location>
</feature>
<feature type="domain" description="Shugoshin C-terminal" evidence="5">
    <location>
        <begin position="729"/>
        <end position="751"/>
    </location>
</feature>
<feature type="compositionally biased region" description="Pro residues" evidence="4">
    <location>
        <begin position="562"/>
        <end position="582"/>
    </location>
</feature>
<dbReference type="PANTHER" id="PTHR31709">
    <property type="entry name" value="LEUCINE ZIPPER PROTEIN 4-RELATED"/>
    <property type="match status" value="1"/>
</dbReference>
<sequence length="754" mass="82166">MPLASAALKHRTQYHGGASARPGSSGRAIAGASNLARHVRDEGLKENRIAPLMSCNAAAAGKERALQAQQKLAHDQVASLTARVKQLELENSSLRRCLANVNNCRAMFMEVHSQAILSLEHLSKCVQLSQSALDELALAAPPTKDAAAAESRLPVATVAATVSQDLQPQSTTTTTTQSSSESGAAVPKSTTAVLKSRRTVVIEPAPGLAASGESSSESLVIKQQLSRQLTPLMECSEAAGRASLNCSARGSLPNDQVAFLEQDKPQQQQQDKPQQQHQDKPQQQQQDKPQQQQDKPQQQQQDKPQQQQQDKPQQQQQDKPQQQQQDKPQQQQQDKPQQQQQDKPQQQHQDKPQQQQQDKPQQQHQDKPQQQQQDKPQQQQLNQSNQSRHEKSRHSLPHESMEVQQELNQLPEIPAEQNKPAAGLQRKALKLKPQPKQQRRPQRRSQFVRNQEQKSQVHQRSAEELQNPTENPFIPRHRLARTPPKCGADTSAAASGNGNATFDQLSPPSPQAPSEPRPATLSPTSSLKLIGKQLAPSIQQRRPVANRAAGSHQRRGTFVINQPPPSTATPSPPSPPPPPSPPAIVLDVRHALVLSPPPHPRLSTLPDQPDFAELPDWPDTARASVSTAMGDAAACSLTAKVLTRELRVAPRPSLLPKPLLSPPSAAKTSAPRRSSLMAPPAAADEAPATKRHRRKQSSTATTVASAESSAACADLTGEAAAVNSSAPLRPRRQRAAAVNYKEPSVNTKLRRCDK</sequence>
<evidence type="ECO:0000256" key="4">
    <source>
        <dbReference type="SAM" id="MobiDB-lite"/>
    </source>
</evidence>
<feature type="compositionally biased region" description="Polar residues" evidence="4">
    <location>
        <begin position="445"/>
        <end position="470"/>
    </location>
</feature>
<feature type="region of interest" description="Disordered" evidence="4">
    <location>
        <begin position="261"/>
        <end position="618"/>
    </location>
</feature>
<gene>
    <name evidence="7" type="ORF">BOX15_Mlig013576g1</name>
    <name evidence="6" type="ORF">BOX15_Mlig013576g3</name>
</gene>
<dbReference type="GO" id="GO:0045132">
    <property type="term" value="P:meiotic chromosome segregation"/>
    <property type="evidence" value="ECO:0007669"/>
    <property type="project" value="InterPro"/>
</dbReference>
<evidence type="ECO:0000313" key="7">
    <source>
        <dbReference type="EMBL" id="PAA62490.1"/>
    </source>
</evidence>
<evidence type="ECO:0000256" key="1">
    <source>
        <dbReference type="ARBA" id="ARBA00010845"/>
    </source>
</evidence>
<feature type="compositionally biased region" description="Low complexity" evidence="4">
    <location>
        <begin position="265"/>
        <end position="380"/>
    </location>
</feature>
<feature type="region of interest" description="Disordered" evidence="4">
    <location>
        <begin position="653"/>
        <end position="708"/>
    </location>
</feature>
<dbReference type="Proteomes" id="UP000215902">
    <property type="component" value="Unassembled WGS sequence"/>
</dbReference>
<dbReference type="PANTHER" id="PTHR31709:SF3">
    <property type="entry name" value="LEUCINE ZIPPER PROTEIN 4-RELATED"/>
    <property type="match status" value="1"/>
</dbReference>
<evidence type="ECO:0000259" key="5">
    <source>
        <dbReference type="Pfam" id="PF07557"/>
    </source>
</evidence>
<dbReference type="InterPro" id="IPR011515">
    <property type="entry name" value="Shugoshin_C"/>
</dbReference>
<keyword evidence="8" id="KW-1185">Reference proteome</keyword>
<feature type="region of interest" description="Disordered" evidence="4">
    <location>
        <begin position="721"/>
        <end position="754"/>
    </location>
</feature>
<dbReference type="GO" id="GO:0005634">
    <property type="term" value="C:nucleus"/>
    <property type="evidence" value="ECO:0007669"/>
    <property type="project" value="InterPro"/>
</dbReference>
<accession>A0A267ENC1</accession>
<organism evidence="6 8">
    <name type="scientific">Macrostomum lignano</name>
    <dbReference type="NCBI Taxonomy" id="282301"/>
    <lineage>
        <taxon>Eukaryota</taxon>
        <taxon>Metazoa</taxon>
        <taxon>Spiralia</taxon>
        <taxon>Lophotrochozoa</taxon>
        <taxon>Platyhelminthes</taxon>
        <taxon>Rhabditophora</taxon>
        <taxon>Macrostomorpha</taxon>
        <taxon>Macrostomida</taxon>
        <taxon>Macrostomidae</taxon>
        <taxon>Macrostomum</taxon>
    </lineage>
</organism>
<feature type="region of interest" description="Disordered" evidence="4">
    <location>
        <begin position="1"/>
        <end position="26"/>
    </location>
</feature>
<evidence type="ECO:0000313" key="6">
    <source>
        <dbReference type="EMBL" id="PAA62484.1"/>
    </source>
</evidence>
<feature type="region of interest" description="Disordered" evidence="4">
    <location>
        <begin position="164"/>
        <end position="191"/>
    </location>
</feature>
<comment type="caution">
    <text evidence="6">The sequence shown here is derived from an EMBL/GenBank/DDBJ whole genome shotgun (WGS) entry which is preliminary data.</text>
</comment>
<keyword evidence="3" id="KW-0175">Coiled coil</keyword>
<dbReference type="AlphaFoldDB" id="A0A267ENC1"/>
<dbReference type="GO" id="GO:0000775">
    <property type="term" value="C:chromosome, centromeric region"/>
    <property type="evidence" value="ECO:0007669"/>
    <property type="project" value="InterPro"/>
</dbReference>
<proteinExistence type="inferred from homology"/>
<keyword evidence="2" id="KW-0159">Chromosome partition</keyword>
<dbReference type="EMBL" id="NIVC01001933">
    <property type="protein sequence ID" value="PAA62484.1"/>
    <property type="molecule type" value="Genomic_DNA"/>
</dbReference>
<feature type="coiled-coil region" evidence="3">
    <location>
        <begin position="70"/>
        <end position="97"/>
    </location>
</feature>
<reference evidence="6 8" key="1">
    <citation type="submission" date="2017-06" db="EMBL/GenBank/DDBJ databases">
        <title>A platform for efficient transgenesis in Macrostomum lignano, a flatworm model organism for stem cell research.</title>
        <authorList>
            <person name="Berezikov E."/>
        </authorList>
    </citation>
    <scope>NUCLEOTIDE SEQUENCE [LARGE SCALE GENOMIC DNA]</scope>
    <source>
        <strain evidence="6">DV1</strain>
        <tissue evidence="6">Whole organism</tissue>
    </source>
</reference>
<dbReference type="Pfam" id="PF07557">
    <property type="entry name" value="Shugoshin_C"/>
    <property type="match status" value="1"/>
</dbReference>
<dbReference type="InterPro" id="IPR052690">
    <property type="entry name" value="Antho-RFamide"/>
</dbReference>
<feature type="compositionally biased region" description="Low complexity" evidence="4">
    <location>
        <begin position="164"/>
        <end position="182"/>
    </location>
</feature>
<protein>
    <recommendedName>
        <fullName evidence="5">Shugoshin C-terminal domain-containing protein</fullName>
    </recommendedName>
</protein>
<comment type="similarity">
    <text evidence="1">Belongs to the shugoshin family.</text>
</comment>
<dbReference type="EMBL" id="NIVC01001932">
    <property type="protein sequence ID" value="PAA62490.1"/>
    <property type="molecule type" value="Genomic_DNA"/>
</dbReference>
<feature type="compositionally biased region" description="Pro residues" evidence="4">
    <location>
        <begin position="507"/>
        <end position="516"/>
    </location>
</feature>
<evidence type="ECO:0000256" key="2">
    <source>
        <dbReference type="ARBA" id="ARBA00022829"/>
    </source>
</evidence>